<protein>
    <submittedName>
        <fullName evidence="2">Glycoside hydrolase family 15 protein</fullName>
    </submittedName>
</protein>
<evidence type="ECO:0000313" key="3">
    <source>
        <dbReference type="Proteomes" id="UP000697710"/>
    </source>
</evidence>
<feature type="domain" description="GH15-like" evidence="1">
    <location>
        <begin position="1"/>
        <end position="119"/>
    </location>
</feature>
<dbReference type="Proteomes" id="UP000697710">
    <property type="component" value="Unassembled WGS sequence"/>
</dbReference>
<feature type="non-terminal residue" evidence="2">
    <location>
        <position position="1"/>
    </location>
</feature>
<dbReference type="AlphaFoldDB" id="A0A956M2D2"/>
<reference evidence="2" key="1">
    <citation type="submission" date="2020-04" db="EMBL/GenBank/DDBJ databases">
        <authorList>
            <person name="Zhang T."/>
        </authorList>
    </citation>
    <scope>NUCLEOTIDE SEQUENCE</scope>
    <source>
        <strain evidence="2">HKST-UBA01</strain>
    </source>
</reference>
<dbReference type="InterPro" id="IPR008928">
    <property type="entry name" value="6-hairpin_glycosidase_sf"/>
</dbReference>
<dbReference type="GO" id="GO:0004553">
    <property type="term" value="F:hydrolase activity, hydrolyzing O-glycosyl compounds"/>
    <property type="evidence" value="ECO:0007669"/>
    <property type="project" value="TreeGrafter"/>
</dbReference>
<dbReference type="PANTHER" id="PTHR31616:SF0">
    <property type="entry name" value="GLUCAN 1,4-ALPHA-GLUCOSIDASE"/>
    <property type="match status" value="1"/>
</dbReference>
<accession>A0A956M2D2</accession>
<proteinExistence type="predicted"/>
<organism evidence="2 3">
    <name type="scientific">Eiseniibacteriota bacterium</name>
    <dbReference type="NCBI Taxonomy" id="2212470"/>
    <lineage>
        <taxon>Bacteria</taxon>
        <taxon>Candidatus Eiseniibacteriota</taxon>
    </lineage>
</organism>
<dbReference type="InterPro" id="IPR011613">
    <property type="entry name" value="GH15-like"/>
</dbReference>
<reference evidence="2" key="2">
    <citation type="journal article" date="2021" name="Microbiome">
        <title>Successional dynamics and alternative stable states in a saline activated sludge microbial community over 9 years.</title>
        <authorList>
            <person name="Wang Y."/>
            <person name="Ye J."/>
            <person name="Ju F."/>
            <person name="Liu L."/>
            <person name="Boyd J.A."/>
            <person name="Deng Y."/>
            <person name="Parks D.H."/>
            <person name="Jiang X."/>
            <person name="Yin X."/>
            <person name="Woodcroft B.J."/>
            <person name="Tyson G.W."/>
            <person name="Hugenholtz P."/>
            <person name="Polz M.F."/>
            <person name="Zhang T."/>
        </authorList>
    </citation>
    <scope>NUCLEOTIDE SEQUENCE</scope>
    <source>
        <strain evidence="2">HKST-UBA01</strain>
    </source>
</reference>
<gene>
    <name evidence="2" type="ORF">KC729_18445</name>
</gene>
<evidence type="ECO:0000259" key="1">
    <source>
        <dbReference type="Pfam" id="PF00723"/>
    </source>
</evidence>
<dbReference type="PANTHER" id="PTHR31616">
    <property type="entry name" value="TREHALASE"/>
    <property type="match status" value="1"/>
</dbReference>
<dbReference type="SUPFAM" id="SSF48208">
    <property type="entry name" value="Six-hairpin glycosidases"/>
    <property type="match status" value="1"/>
</dbReference>
<dbReference type="Pfam" id="PF00723">
    <property type="entry name" value="Glyco_hydro_15"/>
    <property type="match status" value="1"/>
</dbReference>
<keyword evidence="2" id="KW-0378">Hydrolase</keyword>
<dbReference type="GO" id="GO:0005975">
    <property type="term" value="P:carbohydrate metabolic process"/>
    <property type="evidence" value="ECO:0007669"/>
    <property type="project" value="InterPro"/>
</dbReference>
<dbReference type="EMBL" id="JAGQHR010000792">
    <property type="protein sequence ID" value="MCA9729668.1"/>
    <property type="molecule type" value="Genomic_DNA"/>
</dbReference>
<sequence>LDAAALTLGLCGLLEPNDDRFRSTIEAIESELRLGPVVYRYHRNDGLPGFEGGFHICTSWLVRSYLRVGRIDDARALFEDMAALAGRTGMLSEQYGARTKRALGNHPQAYSHLGLIQAALELDEHGA</sequence>
<dbReference type="Gene3D" id="1.50.10.10">
    <property type="match status" value="1"/>
</dbReference>
<comment type="caution">
    <text evidence="2">The sequence shown here is derived from an EMBL/GenBank/DDBJ whole genome shotgun (WGS) entry which is preliminary data.</text>
</comment>
<dbReference type="InterPro" id="IPR012341">
    <property type="entry name" value="6hp_glycosidase-like_sf"/>
</dbReference>
<evidence type="ECO:0000313" key="2">
    <source>
        <dbReference type="EMBL" id="MCA9729668.1"/>
    </source>
</evidence>
<name>A0A956M2D2_UNCEI</name>